<keyword evidence="5" id="KW-1185">Reference proteome</keyword>
<evidence type="ECO:0000256" key="3">
    <source>
        <dbReference type="HAMAP-Rule" id="MF_00108"/>
    </source>
</evidence>
<gene>
    <name evidence="3" type="primary">ispD</name>
    <name evidence="4" type="ORF">DCC81_10700</name>
</gene>
<evidence type="ECO:0000313" key="4">
    <source>
        <dbReference type="EMBL" id="PUZ24795.1"/>
    </source>
</evidence>
<keyword evidence="2 3" id="KW-0548">Nucleotidyltransferase</keyword>
<organism evidence="4 5">
    <name type="scientific">Chitinophaga parva</name>
    <dbReference type="NCBI Taxonomy" id="2169414"/>
    <lineage>
        <taxon>Bacteria</taxon>
        <taxon>Pseudomonadati</taxon>
        <taxon>Bacteroidota</taxon>
        <taxon>Chitinophagia</taxon>
        <taxon>Chitinophagales</taxon>
        <taxon>Chitinophagaceae</taxon>
        <taxon>Chitinophaga</taxon>
    </lineage>
</organism>
<dbReference type="Proteomes" id="UP000244450">
    <property type="component" value="Unassembled WGS sequence"/>
</dbReference>
<comment type="catalytic activity">
    <reaction evidence="3">
        <text>2-C-methyl-D-erythritol 4-phosphate + CTP + H(+) = 4-CDP-2-C-methyl-D-erythritol + diphosphate</text>
        <dbReference type="Rhea" id="RHEA:13429"/>
        <dbReference type="ChEBI" id="CHEBI:15378"/>
        <dbReference type="ChEBI" id="CHEBI:33019"/>
        <dbReference type="ChEBI" id="CHEBI:37563"/>
        <dbReference type="ChEBI" id="CHEBI:57823"/>
        <dbReference type="ChEBI" id="CHEBI:58262"/>
        <dbReference type="EC" id="2.7.7.60"/>
    </reaction>
</comment>
<dbReference type="NCBIfam" id="TIGR00453">
    <property type="entry name" value="ispD"/>
    <property type="match status" value="1"/>
</dbReference>
<dbReference type="InterPro" id="IPR001228">
    <property type="entry name" value="IspD"/>
</dbReference>
<feature type="site" description="Positions MEP for the nucleophilic attack" evidence="3">
    <location>
        <position position="209"/>
    </location>
</feature>
<comment type="similarity">
    <text evidence="3">Belongs to the IspD/TarI cytidylyltransferase family. IspD subfamily.</text>
</comment>
<evidence type="ECO:0000256" key="1">
    <source>
        <dbReference type="ARBA" id="ARBA00022679"/>
    </source>
</evidence>
<keyword evidence="3" id="KW-0414">Isoprene biosynthesis</keyword>
<proteinExistence type="inferred from homology"/>
<dbReference type="EMBL" id="QCYK01000002">
    <property type="protein sequence ID" value="PUZ24795.1"/>
    <property type="molecule type" value="Genomic_DNA"/>
</dbReference>
<dbReference type="HAMAP" id="MF_00108">
    <property type="entry name" value="IspD"/>
    <property type="match status" value="1"/>
</dbReference>
<feature type="site" description="Positions MEP for the nucleophilic attack" evidence="3">
    <location>
        <position position="155"/>
    </location>
</feature>
<sequence>MSSNRRKVAIIVAGGSGVRMGSAVPKQFLQLAGKPVLAHTLQAFAQAYEDLEIILVLPAAHFAQAATILQHFPDAGRVQVIAGGETRFHSVKNGLDQVKDDAVIFVHDGVRPLVTPALIRRCYEAALQHGSAIPVIPVKDSIRVLQENGNAAADRERFRIVQTPQTFTAAVLVPAFERPFDPLFTDEASVVEMAGHAIHLVEGDPENIKITQPHDLVIAEALLRGR</sequence>
<dbReference type="InterPro" id="IPR050088">
    <property type="entry name" value="IspD/TarI_cytidylyltransf_bact"/>
</dbReference>
<name>A0A2T7BEU2_9BACT</name>
<dbReference type="SUPFAM" id="SSF53448">
    <property type="entry name" value="Nucleotide-diphospho-sugar transferases"/>
    <property type="match status" value="1"/>
</dbReference>
<evidence type="ECO:0000313" key="5">
    <source>
        <dbReference type="Proteomes" id="UP000244450"/>
    </source>
</evidence>
<dbReference type="OrthoDB" id="9806837at2"/>
<keyword evidence="1 3" id="KW-0808">Transferase</keyword>
<dbReference type="AlphaFoldDB" id="A0A2T7BEU2"/>
<feature type="site" description="Transition state stabilizer" evidence="3">
    <location>
        <position position="26"/>
    </location>
</feature>
<reference evidence="4 5" key="1">
    <citation type="submission" date="2018-04" db="EMBL/GenBank/DDBJ databases">
        <title>Chitinophaga fuyangensis sp. nov., isolated from soil in a chemical factory.</title>
        <authorList>
            <person name="Chen K."/>
        </authorList>
    </citation>
    <scope>NUCLEOTIDE SEQUENCE [LARGE SCALE GENOMIC DNA]</scope>
    <source>
        <strain evidence="4 5">LY-1</strain>
    </source>
</reference>
<dbReference type="InterPro" id="IPR034683">
    <property type="entry name" value="IspD/TarI"/>
</dbReference>
<dbReference type="GO" id="GO:0019288">
    <property type="term" value="P:isopentenyl diphosphate biosynthetic process, methylerythritol 4-phosphate pathway"/>
    <property type="evidence" value="ECO:0007669"/>
    <property type="project" value="UniProtKB-UniRule"/>
</dbReference>
<comment type="function">
    <text evidence="3">Catalyzes the formation of 4-diphosphocytidyl-2-C-methyl-D-erythritol from CTP and 2-C-methyl-D-erythritol 4-phosphate (MEP).</text>
</comment>
<feature type="site" description="Transition state stabilizer" evidence="3">
    <location>
        <position position="19"/>
    </location>
</feature>
<dbReference type="UniPathway" id="UPA00056">
    <property type="reaction ID" value="UER00093"/>
</dbReference>
<evidence type="ECO:0000256" key="2">
    <source>
        <dbReference type="ARBA" id="ARBA00022695"/>
    </source>
</evidence>
<dbReference type="Pfam" id="PF01128">
    <property type="entry name" value="IspD"/>
    <property type="match status" value="1"/>
</dbReference>
<dbReference type="InterPro" id="IPR029044">
    <property type="entry name" value="Nucleotide-diphossugar_trans"/>
</dbReference>
<dbReference type="EC" id="2.7.7.60" evidence="3"/>
<dbReference type="FunFam" id="3.90.550.10:FF:000003">
    <property type="entry name" value="2-C-methyl-D-erythritol 4-phosphate cytidylyltransferase"/>
    <property type="match status" value="1"/>
</dbReference>
<dbReference type="CDD" id="cd02516">
    <property type="entry name" value="CDP-ME_synthetase"/>
    <property type="match status" value="1"/>
</dbReference>
<accession>A0A2T7BEU2</accession>
<dbReference type="GO" id="GO:0050518">
    <property type="term" value="F:2-C-methyl-D-erythritol 4-phosphate cytidylyltransferase activity"/>
    <property type="evidence" value="ECO:0007669"/>
    <property type="project" value="UniProtKB-UniRule"/>
</dbReference>
<comment type="pathway">
    <text evidence="3">Isoprenoid biosynthesis; isopentenyl diphosphate biosynthesis via DXP pathway; isopentenyl diphosphate from 1-deoxy-D-xylulose 5-phosphate: step 2/6.</text>
</comment>
<dbReference type="PANTHER" id="PTHR32125:SF4">
    <property type="entry name" value="2-C-METHYL-D-ERYTHRITOL 4-PHOSPHATE CYTIDYLYLTRANSFERASE, CHLOROPLASTIC"/>
    <property type="match status" value="1"/>
</dbReference>
<dbReference type="RefSeq" id="WP_108686636.1">
    <property type="nucleotide sequence ID" value="NZ_QCYK01000002.1"/>
</dbReference>
<dbReference type="NCBIfam" id="NF001186">
    <property type="entry name" value="PRK00155.2-3"/>
    <property type="match status" value="1"/>
</dbReference>
<comment type="caution">
    <text evidence="4">The sequence shown here is derived from an EMBL/GenBank/DDBJ whole genome shotgun (WGS) entry which is preliminary data.</text>
</comment>
<dbReference type="PANTHER" id="PTHR32125">
    <property type="entry name" value="2-C-METHYL-D-ERYTHRITOL 4-PHOSPHATE CYTIDYLYLTRANSFERASE, CHLOROPLASTIC"/>
    <property type="match status" value="1"/>
</dbReference>
<dbReference type="Gene3D" id="3.90.550.10">
    <property type="entry name" value="Spore Coat Polysaccharide Biosynthesis Protein SpsA, Chain A"/>
    <property type="match status" value="1"/>
</dbReference>
<protein>
    <recommendedName>
        <fullName evidence="3">2-C-methyl-D-erythritol 4-phosphate cytidylyltransferase</fullName>
        <ecNumber evidence="3">2.7.7.60</ecNumber>
    </recommendedName>
    <alternativeName>
        <fullName evidence="3">4-diphosphocytidyl-2C-methyl-D-erythritol synthase</fullName>
    </alternativeName>
    <alternativeName>
        <fullName evidence="3">MEP cytidylyltransferase</fullName>
        <shortName evidence="3">MCT</shortName>
    </alternativeName>
</protein>